<keyword evidence="1" id="KW-0472">Membrane</keyword>
<proteinExistence type="predicted"/>
<dbReference type="Proteomes" id="UP000314986">
    <property type="component" value="Unassembled WGS sequence"/>
</dbReference>
<dbReference type="InterPro" id="IPR027857">
    <property type="entry name" value="SCRE"/>
</dbReference>
<dbReference type="PANTHER" id="PTHR31408:SF2">
    <property type="entry name" value="PROTEIN SPO16 HOMOLOG"/>
    <property type="match status" value="1"/>
</dbReference>
<evidence type="ECO:0000313" key="3">
    <source>
        <dbReference type="Proteomes" id="UP000314986"/>
    </source>
</evidence>
<dbReference type="GO" id="GO:0007130">
    <property type="term" value="P:synaptonemal complex assembly"/>
    <property type="evidence" value="ECO:0007669"/>
    <property type="project" value="InterPro"/>
</dbReference>
<sequence>SHWYNNHRNQITFCKASFTSGAPSKALDRQSYGPCVVGSFCLLLLLLYATVSPAGGLIVLLINSLSFLPACILVFFLQHHEVVASLSSQRQRIRFSDSVVDGSIIFPLSGVAFIIAEVQDLSNNSAGRKLTEQIERFAHIHRNSFLLLVAALFGSEEWDILYKLQQRFLGGNLRIIPIHNVGDMVKSMVTIAKATCKPHVDSVRDRIAMARAQIIECSPVWEMLRKQQK</sequence>
<reference evidence="2" key="5">
    <citation type="submission" date="2025-09" db="UniProtKB">
        <authorList>
            <consortium name="Ensembl"/>
        </authorList>
    </citation>
    <scope>IDENTIFICATION</scope>
</reference>
<reference evidence="2" key="4">
    <citation type="submission" date="2025-08" db="UniProtKB">
        <authorList>
            <consortium name="Ensembl"/>
        </authorList>
    </citation>
    <scope>IDENTIFICATION</scope>
</reference>
<dbReference type="Pfam" id="PF15162">
    <property type="entry name" value="SCRE"/>
    <property type="match status" value="1"/>
</dbReference>
<dbReference type="Ensembl" id="ENSCMIT00000016528.1">
    <property type="protein sequence ID" value="ENSCMIP00000016199.1"/>
    <property type="gene ID" value="ENSCMIG00000007839.1"/>
</dbReference>
<name>A0A4W3I575_CALMI</name>
<dbReference type="AlphaFoldDB" id="A0A4W3I575"/>
<reference evidence="3" key="2">
    <citation type="journal article" date="2007" name="PLoS Biol.">
        <title>Survey sequencing and comparative analysis of the elephant shark (Callorhinchus milii) genome.</title>
        <authorList>
            <person name="Venkatesh B."/>
            <person name="Kirkness E.F."/>
            <person name="Loh Y.H."/>
            <person name="Halpern A.L."/>
            <person name="Lee A.P."/>
            <person name="Johnson J."/>
            <person name="Dandona N."/>
            <person name="Viswanathan L.D."/>
            <person name="Tay A."/>
            <person name="Venter J.C."/>
            <person name="Strausberg R.L."/>
            <person name="Brenner S."/>
        </authorList>
    </citation>
    <scope>NUCLEOTIDE SEQUENCE [LARGE SCALE GENOMIC DNA]</scope>
</reference>
<keyword evidence="1" id="KW-0812">Transmembrane</keyword>
<keyword evidence="1" id="KW-1133">Transmembrane helix</keyword>
<keyword evidence="3" id="KW-1185">Reference proteome</keyword>
<evidence type="ECO:0000313" key="2">
    <source>
        <dbReference type="Ensembl" id="ENSCMIP00000016199.1"/>
    </source>
</evidence>
<dbReference type="PANTHER" id="PTHR31408">
    <property type="entry name" value="HYPOTHETICAL PROTEIN LOC689986"/>
    <property type="match status" value="1"/>
</dbReference>
<evidence type="ECO:0000256" key="1">
    <source>
        <dbReference type="SAM" id="Phobius"/>
    </source>
</evidence>
<dbReference type="GO" id="GO:0007131">
    <property type="term" value="P:reciprocal meiotic recombination"/>
    <property type="evidence" value="ECO:0007669"/>
    <property type="project" value="TreeGrafter"/>
</dbReference>
<dbReference type="GO" id="GO:0005694">
    <property type="term" value="C:chromosome"/>
    <property type="evidence" value="ECO:0007669"/>
    <property type="project" value="TreeGrafter"/>
</dbReference>
<protein>
    <submittedName>
        <fullName evidence="2">Chromosome 1 open reading frame 146</fullName>
    </submittedName>
</protein>
<reference evidence="3" key="1">
    <citation type="journal article" date="2006" name="Science">
        <title>Ancient noncoding elements conserved in the human genome.</title>
        <authorList>
            <person name="Venkatesh B."/>
            <person name="Kirkness E.F."/>
            <person name="Loh Y.H."/>
            <person name="Halpern A.L."/>
            <person name="Lee A.P."/>
            <person name="Johnson J."/>
            <person name="Dandona N."/>
            <person name="Viswanathan L.D."/>
            <person name="Tay A."/>
            <person name="Venter J.C."/>
            <person name="Strausberg R.L."/>
            <person name="Brenner S."/>
        </authorList>
    </citation>
    <scope>NUCLEOTIDE SEQUENCE [LARGE SCALE GENOMIC DNA]</scope>
</reference>
<dbReference type="InParanoid" id="A0A4W3I575"/>
<dbReference type="FunCoup" id="A0A4W3I575">
    <property type="interactions" value="46"/>
</dbReference>
<reference evidence="3" key="3">
    <citation type="journal article" date="2014" name="Nature">
        <title>Elephant shark genome provides unique insights into gnathostome evolution.</title>
        <authorList>
            <consortium name="International Elephant Shark Genome Sequencing Consortium"/>
            <person name="Venkatesh B."/>
            <person name="Lee A.P."/>
            <person name="Ravi V."/>
            <person name="Maurya A.K."/>
            <person name="Lian M.M."/>
            <person name="Swann J.B."/>
            <person name="Ohta Y."/>
            <person name="Flajnik M.F."/>
            <person name="Sutoh Y."/>
            <person name="Kasahara M."/>
            <person name="Hoon S."/>
            <person name="Gangu V."/>
            <person name="Roy S.W."/>
            <person name="Irimia M."/>
            <person name="Korzh V."/>
            <person name="Kondrychyn I."/>
            <person name="Lim Z.W."/>
            <person name="Tay B.H."/>
            <person name="Tohari S."/>
            <person name="Kong K.W."/>
            <person name="Ho S."/>
            <person name="Lorente-Galdos B."/>
            <person name="Quilez J."/>
            <person name="Marques-Bonet T."/>
            <person name="Raney B.J."/>
            <person name="Ingham P.W."/>
            <person name="Tay A."/>
            <person name="Hillier L.W."/>
            <person name="Minx P."/>
            <person name="Boehm T."/>
            <person name="Wilson R.K."/>
            <person name="Brenner S."/>
            <person name="Warren W.C."/>
        </authorList>
    </citation>
    <scope>NUCLEOTIDE SEQUENCE [LARGE SCALE GENOMIC DNA]</scope>
</reference>
<feature type="transmembrane region" description="Helical" evidence="1">
    <location>
        <begin position="32"/>
        <end position="51"/>
    </location>
</feature>
<accession>A0A4W3I575</accession>
<feature type="transmembrane region" description="Helical" evidence="1">
    <location>
        <begin position="57"/>
        <end position="77"/>
    </location>
</feature>
<dbReference type="GeneTree" id="ENSGT00390000008285"/>
<dbReference type="STRING" id="7868.ENSCMIP00000016199"/>
<organism evidence="2 3">
    <name type="scientific">Callorhinchus milii</name>
    <name type="common">Ghost shark</name>
    <dbReference type="NCBI Taxonomy" id="7868"/>
    <lineage>
        <taxon>Eukaryota</taxon>
        <taxon>Metazoa</taxon>
        <taxon>Chordata</taxon>
        <taxon>Craniata</taxon>
        <taxon>Vertebrata</taxon>
        <taxon>Chondrichthyes</taxon>
        <taxon>Holocephali</taxon>
        <taxon>Chimaeriformes</taxon>
        <taxon>Callorhinchidae</taxon>
        <taxon>Callorhinchus</taxon>
    </lineage>
</organism>